<dbReference type="GO" id="GO:0043531">
    <property type="term" value="F:ADP binding"/>
    <property type="evidence" value="ECO:0007669"/>
    <property type="project" value="InterPro"/>
</dbReference>
<evidence type="ECO:0000256" key="7">
    <source>
        <dbReference type="ARBA" id="ARBA00023054"/>
    </source>
</evidence>
<keyword evidence="6" id="KW-0067">ATP-binding</keyword>
<reference evidence="12" key="1">
    <citation type="submission" date="2015-04" db="UniProtKB">
        <authorList>
            <consortium name="EnsemblPlants"/>
        </authorList>
    </citation>
    <scope>IDENTIFICATION</scope>
</reference>
<dbReference type="GO" id="GO:0006952">
    <property type="term" value="P:defense response"/>
    <property type="evidence" value="ECO:0007669"/>
    <property type="project" value="UniProtKB-KW"/>
</dbReference>
<keyword evidence="4" id="KW-0547">Nucleotide-binding</keyword>
<dbReference type="SUPFAM" id="SSF52047">
    <property type="entry name" value="RNI-like"/>
    <property type="match status" value="1"/>
</dbReference>
<dbReference type="PRINTS" id="PR00364">
    <property type="entry name" value="DISEASERSIST"/>
</dbReference>
<keyword evidence="7" id="KW-0175">Coiled coil</keyword>
<evidence type="ECO:0000256" key="3">
    <source>
        <dbReference type="ARBA" id="ARBA00022737"/>
    </source>
</evidence>
<protein>
    <recommendedName>
        <fullName evidence="14">NB-ARC domain-containing protein</fullName>
    </recommendedName>
</protein>
<dbReference type="eggNOG" id="KOG4658">
    <property type="taxonomic scope" value="Eukaryota"/>
</dbReference>
<keyword evidence="13" id="KW-1185">Reference proteome</keyword>
<evidence type="ECO:0000259" key="10">
    <source>
        <dbReference type="Pfam" id="PF23559"/>
    </source>
</evidence>
<dbReference type="Gramene" id="OGLUM05G11540.1">
    <property type="protein sequence ID" value="OGLUM05G11540.1"/>
    <property type="gene ID" value="OGLUM05G11540"/>
</dbReference>
<feature type="domain" description="NB-ARC" evidence="8">
    <location>
        <begin position="125"/>
        <end position="235"/>
    </location>
</feature>
<evidence type="ECO:0000259" key="8">
    <source>
        <dbReference type="Pfam" id="PF00931"/>
    </source>
</evidence>
<dbReference type="Pfam" id="PF23559">
    <property type="entry name" value="WHD_DRP"/>
    <property type="match status" value="1"/>
</dbReference>
<evidence type="ECO:0000259" key="11">
    <source>
        <dbReference type="Pfam" id="PF23598"/>
    </source>
</evidence>
<dbReference type="InterPro" id="IPR032675">
    <property type="entry name" value="LRR_dom_sf"/>
</dbReference>
<evidence type="ECO:0000313" key="13">
    <source>
        <dbReference type="Proteomes" id="UP000026961"/>
    </source>
</evidence>
<keyword evidence="3" id="KW-0677">Repeat</keyword>
<proteinExistence type="inferred from homology"/>
<dbReference type="Gene3D" id="3.40.50.300">
    <property type="entry name" value="P-loop containing nucleotide triphosphate hydrolases"/>
    <property type="match status" value="1"/>
</dbReference>
<sequence length="872" mass="99358">MSGMEAAVASGLLKIAGNKLVSLIGSEFAAIARVAEDLSELQGIHGEITSWLSIVRDQSRECDLQFRWVINKLMDIAYDIEDLLHEVQLESEKHKIHTDGDKHAIFDRNSISEEWSVLSNNVDESQIPIRDKVKDEIVYELVMRKSDYQAEKQMIREISKEFSGNKFLLVLDDAWHTDVDEWKQFMLHLKDRSPGSMVLLTTRDQKVAEAVESDHTYKLVFLSESESWSLFLKYSGWVEDDLGSEFIQVGKEILKRYGGVPLAIRTIKGYVINKDRLVAQWIARGFIMPMKEEQPEDIASEYFNSLVKAGFFLQDTLKGFDNSKLLYKMHDLIHDLAQYCEKNEAVTPGPKNMTTDQTYKCRYLSLTSGTEKVKMGLLDKVRALYMSDGNLSFDKPDKKSCYVRSVVFDSENFTPFPLVLLKFEYLGYLEIHQVDCERLPEAISGCWNLQSLHLIMCNGLMLPESIGKLKKLRALELNAVLSLKSLPQSIGDCQNLRSLQLHKCFELRDIPTSIGKIENLKVLHIESCSSLQQLPSEPCREFNNLQIINLAYCCCFHDLPSTFACCALRTLNLNNTKITMLPQWVTLNDTLECLDLGYCNELMELPKGFRQLTRLTKLGLFVVGCGGDDARILELETLDMLSGDIKITNLKYMQDPTDADRASLKRKKNINRLVLNWYRGETEKELVSNMYLDALERLHIFDNDDLTQLPESMRSLTSLQNLYIHKCPTFGMLPEWFGELCSLRYLNITGTPMMDSHHQSIGHLTSLTNLTIECDNLKQLPETFQHLTSLRTLGLVGCGALTALPECIGKLSALHQLIIQQCSSIQCLPESIKHLTNLQGLYIYGCPYLAKRYKQGVGEDWQLVSPIPNLRI</sequence>
<comment type="similarity">
    <text evidence="1">Belongs to the disease resistance NB-LRR family.</text>
</comment>
<dbReference type="Gene3D" id="3.80.10.10">
    <property type="entry name" value="Ribonuclease Inhibitor"/>
    <property type="match status" value="2"/>
</dbReference>
<dbReference type="Pfam" id="PF00931">
    <property type="entry name" value="NB-ARC"/>
    <property type="match status" value="1"/>
</dbReference>
<dbReference type="InterPro" id="IPR041118">
    <property type="entry name" value="Rx_N"/>
</dbReference>
<feature type="domain" description="Disease resistance R13L4/SHOC-2-like LRR" evidence="11">
    <location>
        <begin position="538"/>
        <end position="776"/>
    </location>
</feature>
<dbReference type="EnsemblPlants" id="OGLUM05G11540.1">
    <property type="protein sequence ID" value="OGLUM05G11540.1"/>
    <property type="gene ID" value="OGLUM05G11540"/>
</dbReference>
<dbReference type="PANTHER" id="PTHR36766:SF34">
    <property type="entry name" value="NB-ARC DOMAIN-CONTAINING PROTEIN"/>
    <property type="match status" value="1"/>
</dbReference>
<feature type="domain" description="Disease resistance protein winged helix" evidence="10">
    <location>
        <begin position="268"/>
        <end position="337"/>
    </location>
</feature>
<keyword evidence="2" id="KW-0433">Leucine-rich repeat</keyword>
<evidence type="ECO:0000259" key="9">
    <source>
        <dbReference type="Pfam" id="PF18052"/>
    </source>
</evidence>
<feature type="domain" description="Disease resistance R13L4/SHOC-2-like LRR" evidence="11">
    <location>
        <begin position="425"/>
        <end position="528"/>
    </location>
</feature>
<dbReference type="AlphaFoldDB" id="A0A0D9ZX49"/>
<organism evidence="12">
    <name type="scientific">Oryza glumipatula</name>
    <dbReference type="NCBI Taxonomy" id="40148"/>
    <lineage>
        <taxon>Eukaryota</taxon>
        <taxon>Viridiplantae</taxon>
        <taxon>Streptophyta</taxon>
        <taxon>Embryophyta</taxon>
        <taxon>Tracheophyta</taxon>
        <taxon>Spermatophyta</taxon>
        <taxon>Magnoliopsida</taxon>
        <taxon>Liliopsida</taxon>
        <taxon>Poales</taxon>
        <taxon>Poaceae</taxon>
        <taxon>BOP clade</taxon>
        <taxon>Oryzoideae</taxon>
        <taxon>Oryzeae</taxon>
        <taxon>Oryzinae</taxon>
        <taxon>Oryza</taxon>
    </lineage>
</organism>
<evidence type="ECO:0000256" key="1">
    <source>
        <dbReference type="ARBA" id="ARBA00008894"/>
    </source>
</evidence>
<evidence type="ECO:0000256" key="5">
    <source>
        <dbReference type="ARBA" id="ARBA00022821"/>
    </source>
</evidence>
<evidence type="ECO:0008006" key="14">
    <source>
        <dbReference type="Google" id="ProtNLM"/>
    </source>
</evidence>
<evidence type="ECO:0000313" key="12">
    <source>
        <dbReference type="EnsemblPlants" id="OGLUM05G11540.1"/>
    </source>
</evidence>
<dbReference type="HOGENOM" id="CLU_000837_8_8_1"/>
<name>A0A0D9ZX49_9ORYZ</name>
<dbReference type="STRING" id="40148.A0A0D9ZX49"/>
<dbReference type="InterPro" id="IPR027417">
    <property type="entry name" value="P-loop_NTPase"/>
</dbReference>
<dbReference type="SUPFAM" id="SSF52058">
    <property type="entry name" value="L domain-like"/>
    <property type="match status" value="1"/>
</dbReference>
<dbReference type="Proteomes" id="UP000026961">
    <property type="component" value="Chromosome 5"/>
</dbReference>
<feature type="domain" description="Disease resistance N-terminal" evidence="9">
    <location>
        <begin position="14"/>
        <end position="99"/>
    </location>
</feature>
<evidence type="ECO:0000256" key="6">
    <source>
        <dbReference type="ARBA" id="ARBA00022840"/>
    </source>
</evidence>
<evidence type="ECO:0000256" key="2">
    <source>
        <dbReference type="ARBA" id="ARBA00022614"/>
    </source>
</evidence>
<dbReference type="InterPro" id="IPR058922">
    <property type="entry name" value="WHD_DRP"/>
</dbReference>
<dbReference type="PANTHER" id="PTHR36766">
    <property type="entry name" value="PLANT BROAD-SPECTRUM MILDEW RESISTANCE PROTEIN RPW8"/>
    <property type="match status" value="1"/>
</dbReference>
<dbReference type="GO" id="GO:0005524">
    <property type="term" value="F:ATP binding"/>
    <property type="evidence" value="ECO:0007669"/>
    <property type="project" value="UniProtKB-KW"/>
</dbReference>
<dbReference type="Pfam" id="PF23598">
    <property type="entry name" value="LRR_14"/>
    <property type="match status" value="2"/>
</dbReference>
<dbReference type="InterPro" id="IPR042197">
    <property type="entry name" value="Apaf_helical"/>
</dbReference>
<dbReference type="InterPro" id="IPR002182">
    <property type="entry name" value="NB-ARC"/>
</dbReference>
<reference evidence="12" key="2">
    <citation type="submission" date="2018-05" db="EMBL/GenBank/DDBJ databases">
        <title>OgluRS3 (Oryza glumaepatula Reference Sequence Version 3).</title>
        <authorList>
            <person name="Zhang J."/>
            <person name="Kudrna D."/>
            <person name="Lee S."/>
            <person name="Talag J."/>
            <person name="Welchert J."/>
            <person name="Wing R.A."/>
        </authorList>
    </citation>
    <scope>NUCLEOTIDE SEQUENCE [LARGE SCALE GENOMIC DNA]</scope>
</reference>
<dbReference type="InterPro" id="IPR055414">
    <property type="entry name" value="LRR_R13L4/SHOC2-like"/>
</dbReference>
<evidence type="ECO:0000256" key="4">
    <source>
        <dbReference type="ARBA" id="ARBA00022741"/>
    </source>
</evidence>
<keyword evidence="5" id="KW-0611">Plant defense</keyword>
<dbReference type="SUPFAM" id="SSF52540">
    <property type="entry name" value="P-loop containing nucleoside triphosphate hydrolases"/>
    <property type="match status" value="1"/>
</dbReference>
<dbReference type="Pfam" id="PF18052">
    <property type="entry name" value="Rx_N"/>
    <property type="match status" value="1"/>
</dbReference>
<accession>A0A0D9ZX49</accession>
<dbReference type="Gene3D" id="1.10.8.430">
    <property type="entry name" value="Helical domain of apoptotic protease-activating factors"/>
    <property type="match status" value="1"/>
</dbReference>
<dbReference type="GO" id="GO:0051707">
    <property type="term" value="P:response to other organism"/>
    <property type="evidence" value="ECO:0007669"/>
    <property type="project" value="UniProtKB-ARBA"/>
</dbReference>